<sequence length="90" mass="9918">MQRVMIIVLTGCFLLLLSGCGESDDDRIGGIEGQVTALQTRAAALESQLEQEHARVTELRSQIATLEDTEQEIFAVAYLDIERAFGVFTD</sequence>
<gene>
    <name evidence="2" type="ORF">S01H1_23144</name>
</gene>
<dbReference type="Gene3D" id="1.20.5.340">
    <property type="match status" value="1"/>
</dbReference>
<proteinExistence type="predicted"/>
<dbReference type="PROSITE" id="PS51257">
    <property type="entry name" value="PROKAR_LIPOPROTEIN"/>
    <property type="match status" value="1"/>
</dbReference>
<evidence type="ECO:0000256" key="1">
    <source>
        <dbReference type="SAM" id="Coils"/>
    </source>
</evidence>
<keyword evidence="1" id="KW-0175">Coiled coil</keyword>
<name>X0V356_9ZZZZ</name>
<evidence type="ECO:0000313" key="2">
    <source>
        <dbReference type="EMBL" id="GAF95070.1"/>
    </source>
</evidence>
<comment type="caution">
    <text evidence="2">The sequence shown here is derived from an EMBL/GenBank/DDBJ whole genome shotgun (WGS) entry which is preliminary data.</text>
</comment>
<dbReference type="AlphaFoldDB" id="X0V356"/>
<reference evidence="2" key="1">
    <citation type="journal article" date="2014" name="Front. Microbiol.">
        <title>High frequency of phylogenetically diverse reductive dehalogenase-homologous genes in deep subseafloor sedimentary metagenomes.</title>
        <authorList>
            <person name="Kawai M."/>
            <person name="Futagami T."/>
            <person name="Toyoda A."/>
            <person name="Takaki Y."/>
            <person name="Nishi S."/>
            <person name="Hori S."/>
            <person name="Arai W."/>
            <person name="Tsubouchi T."/>
            <person name="Morono Y."/>
            <person name="Uchiyama I."/>
            <person name="Ito T."/>
            <person name="Fujiyama A."/>
            <person name="Inagaki F."/>
            <person name="Takami H."/>
        </authorList>
    </citation>
    <scope>NUCLEOTIDE SEQUENCE</scope>
    <source>
        <strain evidence="2">Expedition CK06-06</strain>
    </source>
</reference>
<organism evidence="2">
    <name type="scientific">marine sediment metagenome</name>
    <dbReference type="NCBI Taxonomy" id="412755"/>
    <lineage>
        <taxon>unclassified sequences</taxon>
        <taxon>metagenomes</taxon>
        <taxon>ecological metagenomes</taxon>
    </lineage>
</organism>
<feature type="non-terminal residue" evidence="2">
    <location>
        <position position="90"/>
    </location>
</feature>
<dbReference type="EMBL" id="BARS01013262">
    <property type="protein sequence ID" value="GAF95070.1"/>
    <property type="molecule type" value="Genomic_DNA"/>
</dbReference>
<protein>
    <submittedName>
        <fullName evidence="2">Uncharacterized protein</fullName>
    </submittedName>
</protein>
<feature type="coiled-coil region" evidence="1">
    <location>
        <begin position="35"/>
        <end position="69"/>
    </location>
</feature>
<accession>X0V356</accession>